<reference evidence="13" key="1">
    <citation type="journal article" date="2011" name="Genome Biol.">
        <title>Comparative genomics of the social amoebae Dictyostelium discoideum and Dictyostelium purpureum.</title>
        <authorList>
            <consortium name="US DOE Joint Genome Institute (JGI-PGF)"/>
            <person name="Sucgang R."/>
            <person name="Kuo A."/>
            <person name="Tian X."/>
            <person name="Salerno W."/>
            <person name="Parikh A."/>
            <person name="Feasley C.L."/>
            <person name="Dalin E."/>
            <person name="Tu H."/>
            <person name="Huang E."/>
            <person name="Barry K."/>
            <person name="Lindquist E."/>
            <person name="Shapiro H."/>
            <person name="Bruce D."/>
            <person name="Schmutz J."/>
            <person name="Salamov A."/>
            <person name="Fey P."/>
            <person name="Gaudet P."/>
            <person name="Anjard C."/>
            <person name="Babu M.M."/>
            <person name="Basu S."/>
            <person name="Bushmanova Y."/>
            <person name="van der Wel H."/>
            <person name="Katoh-Kurasawa M."/>
            <person name="Dinh C."/>
            <person name="Coutinho P.M."/>
            <person name="Saito T."/>
            <person name="Elias M."/>
            <person name="Schaap P."/>
            <person name="Kay R.R."/>
            <person name="Henrissat B."/>
            <person name="Eichinger L."/>
            <person name="Rivero F."/>
            <person name="Putnam N.H."/>
            <person name="West C.M."/>
            <person name="Loomis W.F."/>
            <person name="Chisholm R.L."/>
            <person name="Shaulsky G."/>
            <person name="Strassmann J.E."/>
            <person name="Queller D.C."/>
            <person name="Kuspa A."/>
            <person name="Grigoriev I.V."/>
        </authorList>
    </citation>
    <scope>NUCLEOTIDE SEQUENCE [LARGE SCALE GENOMIC DNA]</scope>
    <source>
        <strain evidence="13">QSDP1</strain>
    </source>
</reference>
<dbReference type="Pfam" id="PF00168">
    <property type="entry name" value="C2"/>
    <property type="match status" value="1"/>
</dbReference>
<dbReference type="KEGG" id="dpp:DICPUDRAFT_150438"/>
<dbReference type="InterPro" id="IPR000008">
    <property type="entry name" value="C2_dom"/>
</dbReference>
<feature type="domain" description="RING-type" evidence="10">
    <location>
        <begin position="686"/>
        <end position="736"/>
    </location>
</feature>
<evidence type="ECO:0000256" key="5">
    <source>
        <dbReference type="ARBA" id="ARBA00022786"/>
    </source>
</evidence>
<dbReference type="eggNOG" id="KOG1428">
    <property type="taxonomic scope" value="Eukaryota"/>
</dbReference>
<dbReference type="InterPro" id="IPR001841">
    <property type="entry name" value="Znf_RING"/>
</dbReference>
<keyword evidence="5" id="KW-0833">Ubl conjugation pathway</keyword>
<dbReference type="Gene3D" id="3.30.40.10">
    <property type="entry name" value="Zinc/RING finger domain, C3HC4 (zinc finger)"/>
    <property type="match status" value="2"/>
</dbReference>
<accession>F0ZGC3</accession>
<dbReference type="GO" id="GO:0008270">
    <property type="term" value="F:zinc ion binding"/>
    <property type="evidence" value="ECO:0007669"/>
    <property type="project" value="UniProtKB-KW"/>
</dbReference>
<dbReference type="GO" id="GO:0005886">
    <property type="term" value="C:plasma membrane"/>
    <property type="evidence" value="ECO:0000318"/>
    <property type="project" value="GO_Central"/>
</dbReference>
<dbReference type="SMART" id="SM00239">
    <property type="entry name" value="C2"/>
    <property type="match status" value="1"/>
</dbReference>
<feature type="domain" description="RING-type" evidence="11">
    <location>
        <begin position="355"/>
        <end position="712"/>
    </location>
</feature>
<dbReference type="GO" id="GO:0061630">
    <property type="term" value="F:ubiquitin protein ligase activity"/>
    <property type="evidence" value="ECO:0000318"/>
    <property type="project" value="GO_Central"/>
</dbReference>
<dbReference type="SMART" id="SM00647">
    <property type="entry name" value="IBR"/>
    <property type="match status" value="1"/>
</dbReference>
<evidence type="ECO:0000256" key="1">
    <source>
        <dbReference type="ARBA" id="ARBA00022679"/>
    </source>
</evidence>
<dbReference type="SMART" id="SM00184">
    <property type="entry name" value="RING"/>
    <property type="match status" value="2"/>
</dbReference>
<evidence type="ECO:0008006" key="14">
    <source>
        <dbReference type="Google" id="ProtNLM"/>
    </source>
</evidence>
<evidence type="ECO:0000256" key="8">
    <source>
        <dbReference type="SAM" id="MobiDB-lite"/>
    </source>
</evidence>
<dbReference type="CDD" id="cd00030">
    <property type="entry name" value="C2"/>
    <property type="match status" value="1"/>
</dbReference>
<dbReference type="FunFam" id="2.60.40.150:FF:000386">
    <property type="entry name" value="Phosphatidylserine decarboxylase"/>
    <property type="match status" value="1"/>
</dbReference>
<evidence type="ECO:0000259" key="11">
    <source>
        <dbReference type="PROSITE" id="PS51873"/>
    </source>
</evidence>
<organism evidence="12 13">
    <name type="scientific">Dictyostelium purpureum</name>
    <name type="common">Slime mold</name>
    <dbReference type="NCBI Taxonomy" id="5786"/>
    <lineage>
        <taxon>Eukaryota</taxon>
        <taxon>Amoebozoa</taxon>
        <taxon>Evosea</taxon>
        <taxon>Eumycetozoa</taxon>
        <taxon>Dictyostelia</taxon>
        <taxon>Dictyosteliales</taxon>
        <taxon>Dictyosteliaceae</taxon>
        <taxon>Dictyostelium</taxon>
    </lineage>
</organism>
<dbReference type="FunFam" id="3.30.40.10:FF:001657">
    <property type="entry name" value="Uncharacterized protein"/>
    <property type="match status" value="1"/>
</dbReference>
<dbReference type="AlphaFoldDB" id="F0ZGC3"/>
<dbReference type="InterPro" id="IPR013083">
    <property type="entry name" value="Znf_RING/FYVE/PHD"/>
</dbReference>
<dbReference type="Gene3D" id="2.60.40.150">
    <property type="entry name" value="C2 domain"/>
    <property type="match status" value="1"/>
</dbReference>
<evidence type="ECO:0000256" key="6">
    <source>
        <dbReference type="ARBA" id="ARBA00022833"/>
    </source>
</evidence>
<dbReference type="GeneID" id="10503839"/>
<keyword evidence="2" id="KW-0479">Metal-binding</keyword>
<keyword evidence="6" id="KW-0862">Zinc</keyword>
<evidence type="ECO:0000259" key="10">
    <source>
        <dbReference type="PROSITE" id="PS50089"/>
    </source>
</evidence>
<feature type="region of interest" description="Disordered" evidence="8">
    <location>
        <begin position="1"/>
        <end position="24"/>
    </location>
</feature>
<gene>
    <name evidence="12" type="ORF">DICPUDRAFT_150438</name>
</gene>
<dbReference type="InterPro" id="IPR002867">
    <property type="entry name" value="IBR_dom"/>
</dbReference>
<evidence type="ECO:0000256" key="4">
    <source>
        <dbReference type="ARBA" id="ARBA00022771"/>
    </source>
</evidence>
<dbReference type="InterPro" id="IPR035892">
    <property type="entry name" value="C2_domain_sf"/>
</dbReference>
<dbReference type="OrthoDB" id="6050183at2759"/>
<evidence type="ECO:0000256" key="7">
    <source>
        <dbReference type="PROSITE-ProRule" id="PRU00175"/>
    </source>
</evidence>
<evidence type="ECO:0000313" key="12">
    <source>
        <dbReference type="EMBL" id="EGC37039.1"/>
    </source>
</evidence>
<dbReference type="PANTHER" id="PTHR45943">
    <property type="entry name" value="E3 UBIQUITIN-PROTEIN LIGASE MYCBP2"/>
    <property type="match status" value="1"/>
</dbReference>
<sequence>MNSLFSSTSTQPSQTTTTTTTTTSNNNLSFKNYNCDSDNNNIHNHSHSNYRDYKCCNNINNNKINNINFDSNINLQLQSRGTKIVNLTVVSARDLKINSNKIDPYVEVRYKDKIFQTRALKNTTDPLWEEVFEIEIKEEDRLNIQNPMISFYIWDKELFFKNNYVGSVSISLDCIEREQVFENWIDIVNSNTNTKGVSVVGQLHIRAQYFSIEDIEVNFDEWLVLNNSGGSIGKLTNNKNNNTTTTTTTSYNCSSKTSPSSSYKDEHFSMSQIIDDQRKLLLQNQMNMFKNGSDNSGSSSSASSLNEAHIYQQEYYLNLIQQQQQDQEELDPEILKLILKQEEEEQYAANRDEDMLSHCILCKKFESSADNLYLMDDCLHNFCKNCFRKGIQEQLENSECSIDSVQCLYDGCSEKIQHFMIKSILDKTEYESFLNKTLEKVLYNNDNYIECPSCNFVFEKIAQPPLSPPIIGSNGLPIMNNNNISLNNSNNNLNNNSANTTANTSPIPSLSNSLSSSSFSSISSLLSASNLISNTLMSNNQPSPPPQQTTKKRLKLNLLAPDGKLMSEESARHREEFRFRCIKCCTEFCSDCKTTPYHYSYTCDKYTEYLVSKKCRFCQSSIPNVPGIKEREICYSEECELKLGLCCDKVLKCGHLCIGVKGEEKCGPCYDEECVGKDRFNNDEFCNICYIESLKSAPSIMLDCGHMFHYSCVEKRLTNKNGPRITFHHLNCSICKKEMKHPAIKKILDPILKDRKIIQSKALERLSYEGLAKCKEIEDKKSKWYQDPDGYSMDRYVYYSCFKCKKFYFAGQARCDEGGEGYNEEDLICGSCRGSDGKECKIHGWDYLIWKCQFCCSPSQWYCWSKTHFCNECHTKQQKGDYLNKKPKTAFPVCEGPEKCPLKVAHPHVAEFILGCSLCNNLLNF</sequence>
<dbReference type="SUPFAM" id="SSF57850">
    <property type="entry name" value="RING/U-box"/>
    <property type="match status" value="1"/>
</dbReference>
<dbReference type="FunCoup" id="F0ZGC3">
    <property type="interactions" value="2"/>
</dbReference>
<dbReference type="PROSITE" id="PS50004">
    <property type="entry name" value="C2"/>
    <property type="match status" value="1"/>
</dbReference>
<keyword evidence="3" id="KW-0677">Repeat</keyword>
<evidence type="ECO:0000256" key="3">
    <source>
        <dbReference type="ARBA" id="ARBA00022737"/>
    </source>
</evidence>
<feature type="domain" description="C2" evidence="9">
    <location>
        <begin position="63"/>
        <end position="185"/>
    </location>
</feature>
<feature type="region of interest" description="Disordered" evidence="8">
    <location>
        <begin position="239"/>
        <end position="265"/>
    </location>
</feature>
<dbReference type="GO" id="GO:0005634">
    <property type="term" value="C:nucleus"/>
    <property type="evidence" value="ECO:0000318"/>
    <property type="project" value="GO_Central"/>
</dbReference>
<dbReference type="OMA" id="DMLSHCI"/>
<dbReference type="InterPro" id="IPR044066">
    <property type="entry name" value="TRIAD_supradom"/>
</dbReference>
<dbReference type="RefSeq" id="XP_003286467.1">
    <property type="nucleotide sequence ID" value="XM_003286419.1"/>
</dbReference>
<feature type="compositionally biased region" description="Low complexity" evidence="8">
    <location>
        <begin position="239"/>
        <end position="262"/>
    </location>
</feature>
<keyword evidence="1" id="KW-0808">Transferase</keyword>
<keyword evidence="4 7" id="KW-0863">Zinc-finger</keyword>
<feature type="domain" description="RING-type" evidence="10">
    <location>
        <begin position="359"/>
        <end position="404"/>
    </location>
</feature>
<dbReference type="EMBL" id="GL871010">
    <property type="protein sequence ID" value="EGC37039.1"/>
    <property type="molecule type" value="Genomic_DNA"/>
</dbReference>
<name>F0ZGC3_DICPU</name>
<dbReference type="VEuPathDB" id="AmoebaDB:DICPUDRAFT_150438"/>
<evidence type="ECO:0000256" key="2">
    <source>
        <dbReference type="ARBA" id="ARBA00022723"/>
    </source>
</evidence>
<protein>
    <recommendedName>
        <fullName evidence="14">C2 domain-containing protein</fullName>
    </recommendedName>
</protein>
<dbReference type="SUPFAM" id="SSF49562">
    <property type="entry name" value="C2 domain (Calcium/lipid-binding domain, CaLB)"/>
    <property type="match status" value="1"/>
</dbReference>
<evidence type="ECO:0000259" key="9">
    <source>
        <dbReference type="PROSITE" id="PS50004"/>
    </source>
</evidence>
<dbReference type="InParanoid" id="F0ZGC3"/>
<evidence type="ECO:0000313" key="13">
    <source>
        <dbReference type="Proteomes" id="UP000001064"/>
    </source>
</evidence>
<dbReference type="PROSITE" id="PS50089">
    <property type="entry name" value="ZF_RING_2"/>
    <property type="match status" value="2"/>
</dbReference>
<dbReference type="PANTHER" id="PTHR45943:SF3">
    <property type="entry name" value="C2 DOMAIN-CONTAINING PROTEIN"/>
    <property type="match status" value="1"/>
</dbReference>
<proteinExistence type="predicted"/>
<dbReference type="PROSITE" id="PS51873">
    <property type="entry name" value="TRIAD"/>
    <property type="match status" value="1"/>
</dbReference>
<dbReference type="Proteomes" id="UP000001064">
    <property type="component" value="Unassembled WGS sequence"/>
</dbReference>
<keyword evidence="13" id="KW-1185">Reference proteome</keyword>